<comment type="caution">
    <text evidence="1">The sequence shown here is derived from an EMBL/GenBank/DDBJ whole genome shotgun (WGS) entry which is preliminary data.</text>
</comment>
<dbReference type="AlphaFoldDB" id="A0AAD6QKA9"/>
<organism evidence="1 2">
    <name type="scientific">Populus alba x Populus x berolinensis</name>
    <dbReference type="NCBI Taxonomy" id="444605"/>
    <lineage>
        <taxon>Eukaryota</taxon>
        <taxon>Viridiplantae</taxon>
        <taxon>Streptophyta</taxon>
        <taxon>Embryophyta</taxon>
        <taxon>Tracheophyta</taxon>
        <taxon>Spermatophyta</taxon>
        <taxon>Magnoliopsida</taxon>
        <taxon>eudicotyledons</taxon>
        <taxon>Gunneridae</taxon>
        <taxon>Pentapetalae</taxon>
        <taxon>rosids</taxon>
        <taxon>fabids</taxon>
        <taxon>Malpighiales</taxon>
        <taxon>Salicaceae</taxon>
        <taxon>Saliceae</taxon>
        <taxon>Populus</taxon>
    </lineage>
</organism>
<evidence type="ECO:0000313" key="1">
    <source>
        <dbReference type="EMBL" id="KAJ6991978.1"/>
    </source>
</evidence>
<keyword evidence="2" id="KW-1185">Reference proteome</keyword>
<sequence>MVISPLEMSLSFCYQKEGNGFMPSTIVEGFESEIWATGKGEIGEWELCSGVSGDSDREMISEERDALILSASAAATNIPVMAKYRFLMKGTAENQDLFWASSIYFVAKVGSHACKMAVCENEKVYYRPGIIAG</sequence>
<name>A0AAD6QKA9_9ROSI</name>
<accession>A0AAD6QKA9</accession>
<dbReference type="Proteomes" id="UP001164929">
    <property type="component" value="Chromosome 6"/>
</dbReference>
<proteinExistence type="predicted"/>
<evidence type="ECO:0000313" key="2">
    <source>
        <dbReference type="Proteomes" id="UP001164929"/>
    </source>
</evidence>
<protein>
    <submittedName>
        <fullName evidence="1">Uncharacterized protein</fullName>
    </submittedName>
</protein>
<reference evidence="1" key="1">
    <citation type="journal article" date="2023" name="Mol. Ecol. Resour.">
        <title>Chromosome-level genome assembly of a triploid poplar Populus alba 'Berolinensis'.</title>
        <authorList>
            <person name="Chen S."/>
            <person name="Yu Y."/>
            <person name="Wang X."/>
            <person name="Wang S."/>
            <person name="Zhang T."/>
            <person name="Zhou Y."/>
            <person name="He R."/>
            <person name="Meng N."/>
            <person name="Wang Y."/>
            <person name="Liu W."/>
            <person name="Liu Z."/>
            <person name="Liu J."/>
            <person name="Guo Q."/>
            <person name="Huang H."/>
            <person name="Sederoff R.R."/>
            <person name="Wang G."/>
            <person name="Qu G."/>
            <person name="Chen S."/>
        </authorList>
    </citation>
    <scope>NUCLEOTIDE SEQUENCE</scope>
    <source>
        <strain evidence="1">SC-2020</strain>
    </source>
</reference>
<dbReference type="EMBL" id="JAQIZT010000006">
    <property type="protein sequence ID" value="KAJ6991978.1"/>
    <property type="molecule type" value="Genomic_DNA"/>
</dbReference>
<gene>
    <name evidence="1" type="ORF">NC653_015354</name>
</gene>